<dbReference type="EMBL" id="WOSW01000019">
    <property type="protein sequence ID" value="NHO32972.1"/>
    <property type="molecule type" value="Genomic_DNA"/>
</dbReference>
<evidence type="ECO:0000313" key="1">
    <source>
        <dbReference type="EMBL" id="NHO32972.1"/>
    </source>
</evidence>
<dbReference type="RefSeq" id="WP_173577503.1">
    <property type="nucleotide sequence ID" value="NZ_WOSW01000019.1"/>
</dbReference>
<name>A0ABX0KGC2_9PROT</name>
<comment type="caution">
    <text evidence="1">The sequence shown here is derived from an EMBL/GenBank/DDBJ whole genome shotgun (WGS) entry which is preliminary data.</text>
</comment>
<gene>
    <name evidence="1" type="ORF">GOB84_10470</name>
</gene>
<protein>
    <submittedName>
        <fullName evidence="1">Uncharacterized protein</fullName>
    </submittedName>
</protein>
<proteinExistence type="predicted"/>
<evidence type="ECO:0000313" key="2">
    <source>
        <dbReference type="Proteomes" id="UP000615326"/>
    </source>
</evidence>
<organism evidence="1 2">
    <name type="scientific">Acetobacter fallax</name>
    <dbReference type="NCBI Taxonomy" id="1737473"/>
    <lineage>
        <taxon>Bacteria</taxon>
        <taxon>Pseudomonadati</taxon>
        <taxon>Pseudomonadota</taxon>
        <taxon>Alphaproteobacteria</taxon>
        <taxon>Acetobacterales</taxon>
        <taxon>Acetobacteraceae</taxon>
        <taxon>Acetobacter</taxon>
    </lineage>
</organism>
<keyword evidence="2" id="KW-1185">Reference proteome</keyword>
<dbReference type="Proteomes" id="UP000615326">
    <property type="component" value="Unassembled WGS sequence"/>
</dbReference>
<sequence length="74" mass="8216">MSVTQTLVEDATFFNPPVSLTGNIGTTVVDAKGYSGEILLTPDSGTYESYDLDTDSDRYYMGTLWLEGVMYFRV</sequence>
<reference evidence="1 2" key="1">
    <citation type="journal article" date="2020" name="Int. J. Syst. Evol. Microbiol.">
        <title>Novel acetic acid bacteria from cider fermentations: Acetobacter conturbans sp. nov. and Acetobacter fallax sp. nov.</title>
        <authorList>
            <person name="Sombolestani A.S."/>
            <person name="Cleenwerck I."/>
            <person name="Cnockaert M."/>
            <person name="Borremans W."/>
            <person name="Wieme A.D."/>
            <person name="De Vuyst L."/>
            <person name="Vandamme P."/>
        </authorList>
    </citation>
    <scope>NUCLEOTIDE SEQUENCE [LARGE SCALE GENOMIC DNA]</scope>
    <source>
        <strain evidence="1 2">LMG 1637</strain>
    </source>
</reference>
<accession>A0ABX0KGC2</accession>